<dbReference type="GO" id="GO:0005634">
    <property type="term" value="C:nucleus"/>
    <property type="evidence" value="ECO:0007669"/>
    <property type="project" value="UniProtKB-SubCell"/>
</dbReference>
<dbReference type="InterPro" id="IPR051037">
    <property type="entry name" value="RNAPII_TF_IWS1"/>
</dbReference>
<evidence type="ECO:0000256" key="4">
    <source>
        <dbReference type="SAM" id="MobiDB-lite"/>
    </source>
</evidence>
<dbReference type="InterPro" id="IPR017923">
    <property type="entry name" value="TFIIS_N"/>
</dbReference>
<feature type="domain" description="TFIIS N-terminal" evidence="5">
    <location>
        <begin position="110"/>
        <end position="187"/>
    </location>
</feature>
<dbReference type="SUPFAM" id="SSF47676">
    <property type="entry name" value="Conserved domain common to transcription factors TFIIS, elongin A, CRSP70"/>
    <property type="match status" value="1"/>
</dbReference>
<dbReference type="Pfam" id="PF08711">
    <property type="entry name" value="Med26"/>
    <property type="match status" value="1"/>
</dbReference>
<comment type="caution">
    <text evidence="6">The sequence shown here is derived from an EMBL/GenBank/DDBJ whole genome shotgun (WGS) entry which is preliminary data.</text>
</comment>
<dbReference type="Gene3D" id="1.20.930.10">
    <property type="entry name" value="Conserved domain common to transcription factors TFIIS, elongin A, CRSP70"/>
    <property type="match status" value="1"/>
</dbReference>
<evidence type="ECO:0000256" key="2">
    <source>
        <dbReference type="ARBA" id="ARBA00037992"/>
    </source>
</evidence>
<name>A0A0B2UDH2_9MICR</name>
<evidence type="ECO:0000313" key="7">
    <source>
        <dbReference type="Proteomes" id="UP000031056"/>
    </source>
</evidence>
<gene>
    <name evidence="6" type="ORF">M896_090400</name>
</gene>
<protein>
    <recommendedName>
        <fullName evidence="5">TFIIS N-terminal domain-containing protein</fullName>
    </recommendedName>
</protein>
<evidence type="ECO:0000313" key="6">
    <source>
        <dbReference type="EMBL" id="KHN69116.1"/>
    </source>
</evidence>
<dbReference type="PANTHER" id="PTHR46010">
    <property type="entry name" value="PROTEIN IWS1 HOMOLOG"/>
    <property type="match status" value="1"/>
</dbReference>
<sequence>MDRKCHRVESGTPMSNINDHSSENNKKEVDAIKEYGKTFNKYAMPENDESDSSSMPKTLRKRMQGILRRDNLNNSQGKPAIEKINNVAEISEILMNRAVQESLLDEGILEEVRGWLEPLPDRSMPNIRVKKNLLDVLRNMKIHKEHLLHSGIGKIVYFYSINPKEEKEIRAMAKQLVQKWTQEVFNPEFDE</sequence>
<organism evidence="6 7">
    <name type="scientific">Ordospora colligata OC4</name>
    <dbReference type="NCBI Taxonomy" id="1354746"/>
    <lineage>
        <taxon>Eukaryota</taxon>
        <taxon>Fungi</taxon>
        <taxon>Fungi incertae sedis</taxon>
        <taxon>Microsporidia</taxon>
        <taxon>Ordosporidae</taxon>
        <taxon>Ordospora</taxon>
    </lineage>
</organism>
<dbReference type="OrthoDB" id="21124at2759"/>
<evidence type="ECO:0000256" key="1">
    <source>
        <dbReference type="ARBA" id="ARBA00037349"/>
    </source>
</evidence>
<dbReference type="InParanoid" id="A0A0B2UDH2"/>
<keyword evidence="3" id="KW-0539">Nucleus</keyword>
<proteinExistence type="inferred from homology"/>
<dbReference type="PANTHER" id="PTHR46010:SF1">
    <property type="entry name" value="PROTEIN IWS1 HOMOLOG"/>
    <property type="match status" value="1"/>
</dbReference>
<dbReference type="GO" id="GO:0016973">
    <property type="term" value="P:poly(A)+ mRNA export from nucleus"/>
    <property type="evidence" value="ECO:0007669"/>
    <property type="project" value="TreeGrafter"/>
</dbReference>
<evidence type="ECO:0000256" key="3">
    <source>
        <dbReference type="PROSITE-ProRule" id="PRU00649"/>
    </source>
</evidence>
<dbReference type="InterPro" id="IPR035441">
    <property type="entry name" value="TFIIS/LEDGF_dom_sf"/>
</dbReference>
<dbReference type="STRING" id="1354746.A0A0B2UDH2"/>
<dbReference type="AlphaFoldDB" id="A0A0B2UDH2"/>
<dbReference type="Proteomes" id="UP000031056">
    <property type="component" value="Unassembled WGS sequence"/>
</dbReference>
<dbReference type="VEuPathDB" id="MicrosporidiaDB:M896_090400"/>
<dbReference type="RefSeq" id="XP_014563158.1">
    <property type="nucleotide sequence ID" value="XM_014707672.1"/>
</dbReference>
<comment type="subcellular location">
    <subcellularLocation>
        <location evidence="3">Nucleus</location>
    </subcellularLocation>
</comment>
<feature type="region of interest" description="Disordered" evidence="4">
    <location>
        <begin position="1"/>
        <end position="28"/>
    </location>
</feature>
<comment type="similarity">
    <text evidence="2">Belongs to the IWS1 family.</text>
</comment>
<dbReference type="PROSITE" id="PS51319">
    <property type="entry name" value="TFIIS_N"/>
    <property type="match status" value="1"/>
</dbReference>
<dbReference type="HOGENOM" id="CLU_106415_1_0_1"/>
<dbReference type="EMBL" id="JOKQ01000009">
    <property type="protein sequence ID" value="KHN69116.1"/>
    <property type="molecule type" value="Genomic_DNA"/>
</dbReference>
<dbReference type="GeneID" id="26262254"/>
<comment type="function">
    <text evidence="1">Transcription factor involved in RNA polymerase II transcription regulation. May function in both SPT15/TBP post-recruitment and recruitment steps of transcription.</text>
</comment>
<evidence type="ECO:0000259" key="5">
    <source>
        <dbReference type="PROSITE" id="PS51319"/>
    </source>
</evidence>
<accession>A0A0B2UDH2</accession>
<reference evidence="6 7" key="1">
    <citation type="journal article" date="2014" name="MBio">
        <title>The Ordospora colligata genome; evolution of extreme reduction in microsporidia and host-to-parasite horizontal gene transfer.</title>
        <authorList>
            <person name="Pombert J.-F."/>
            <person name="Haag K.L."/>
            <person name="Beidas S."/>
            <person name="Ebert D."/>
            <person name="Keeling P.J."/>
        </authorList>
    </citation>
    <scope>NUCLEOTIDE SEQUENCE [LARGE SCALE GENOMIC DNA]</scope>
    <source>
        <strain evidence="6 7">OC4</strain>
    </source>
</reference>
<keyword evidence="7" id="KW-1185">Reference proteome</keyword>
<feature type="region of interest" description="Disordered" evidence="4">
    <location>
        <begin position="39"/>
        <end position="58"/>
    </location>
</feature>